<name>E3SI80_9CAUD</name>
<organism evidence="1 2">
    <name type="scientific">Synechococcus phage S-SM1</name>
    <dbReference type="NCBI Taxonomy" id="444859"/>
    <lineage>
        <taxon>Viruses</taxon>
        <taxon>Duplodnaviria</taxon>
        <taxon>Heunggongvirae</taxon>
        <taxon>Uroviricota</taxon>
        <taxon>Caudoviricetes</taxon>
        <taxon>Pantevenvirales</taxon>
        <taxon>Kyanoviridae</taxon>
        <taxon>Thetisvirus</taxon>
        <taxon>Thetisvirus ssm1</taxon>
    </lineage>
</organism>
<evidence type="ECO:0000313" key="1">
    <source>
        <dbReference type="EMBL" id="ADO97277.1"/>
    </source>
</evidence>
<dbReference type="KEGG" id="vg:10327555"/>
<keyword evidence="2" id="KW-1185">Reference proteome</keyword>
<dbReference type="GeneID" id="10327555"/>
<protein>
    <submittedName>
        <fullName evidence="1">Uncharacterized protein</fullName>
    </submittedName>
</protein>
<accession>E3SI80</accession>
<sequence>MTSLICSASAMKLVSNSMSPGLTLSDGKTYVM</sequence>
<gene>
    <name evidence="1" type="ORF">SSM1_073</name>
</gene>
<reference evidence="1 2" key="1">
    <citation type="journal article" date="2010" name="Environ. Microbiol.">
        <title>Genomic analysis of oceanic cyanobacterial myoviruses compared with T4-like myoviruses from diverse hosts and environments.</title>
        <authorList>
            <person name="Sullivan M.B."/>
            <person name="Huang K.H."/>
            <person name="Ignacio-Espinoza J.C."/>
            <person name="Berlin A.M."/>
            <person name="Kelly L."/>
            <person name="Weigele P.R."/>
            <person name="DeFrancesco A.S."/>
            <person name="Kern S.E."/>
            <person name="Thompson L.R."/>
            <person name="Young S."/>
            <person name="Yandava C."/>
            <person name="Fu R."/>
            <person name="Krastins B."/>
            <person name="Chase M."/>
            <person name="Sarracino D."/>
            <person name="Osburne M.S."/>
            <person name="Henn M.R."/>
            <person name="Chisholm S.W."/>
        </authorList>
    </citation>
    <scope>NUCLEOTIDE SEQUENCE [LARGE SCALE GENOMIC DNA]</scope>
    <source>
        <strain evidence="1">6501-1</strain>
    </source>
</reference>
<dbReference type="Proteomes" id="UP000006523">
    <property type="component" value="Segment"/>
</dbReference>
<dbReference type="RefSeq" id="YP_004322964.1">
    <property type="nucleotide sequence ID" value="NC_015282.1"/>
</dbReference>
<dbReference type="EMBL" id="GU071094">
    <property type="protein sequence ID" value="ADO97277.1"/>
    <property type="molecule type" value="Genomic_DNA"/>
</dbReference>
<evidence type="ECO:0000313" key="2">
    <source>
        <dbReference type="Proteomes" id="UP000006523"/>
    </source>
</evidence>
<proteinExistence type="predicted"/>